<dbReference type="SUPFAM" id="SSF144232">
    <property type="entry name" value="HIT/MYND zinc finger-like"/>
    <property type="match status" value="1"/>
</dbReference>
<dbReference type="EMBL" id="LAYC01000001">
    <property type="protein sequence ID" value="KYK59248.1"/>
    <property type="molecule type" value="Genomic_DNA"/>
</dbReference>
<dbReference type="STRING" id="98403.A0A151GQA5"/>
<dbReference type="GO" id="GO:0008270">
    <property type="term" value="F:zinc ion binding"/>
    <property type="evidence" value="ECO:0007669"/>
    <property type="project" value="UniProtKB-KW"/>
</dbReference>
<keyword evidence="3" id="KW-0862">Zinc</keyword>
<dbReference type="AlphaFoldDB" id="A0A151GQA5"/>
<evidence type="ECO:0000256" key="2">
    <source>
        <dbReference type="ARBA" id="ARBA00022771"/>
    </source>
</evidence>
<evidence type="ECO:0000313" key="7">
    <source>
        <dbReference type="Proteomes" id="UP000076580"/>
    </source>
</evidence>
<keyword evidence="2 4" id="KW-0863">Zinc-finger</keyword>
<dbReference type="Pfam" id="PF01753">
    <property type="entry name" value="zf-MYND"/>
    <property type="match status" value="1"/>
</dbReference>
<keyword evidence="1" id="KW-0479">Metal-binding</keyword>
<dbReference type="OrthoDB" id="5952526at2759"/>
<keyword evidence="7" id="KW-1185">Reference proteome</keyword>
<evidence type="ECO:0000256" key="4">
    <source>
        <dbReference type="PROSITE-ProRule" id="PRU00134"/>
    </source>
</evidence>
<dbReference type="InParanoid" id="A0A151GQA5"/>
<protein>
    <recommendedName>
        <fullName evidence="5">MYND-type domain-containing protein</fullName>
    </recommendedName>
</protein>
<evidence type="ECO:0000256" key="3">
    <source>
        <dbReference type="ARBA" id="ARBA00022833"/>
    </source>
</evidence>
<dbReference type="InterPro" id="IPR002893">
    <property type="entry name" value="Znf_MYND"/>
</dbReference>
<name>A0A151GQA5_DRECN</name>
<organism evidence="6 7">
    <name type="scientific">Drechmeria coniospora</name>
    <name type="common">Nematophagous fungus</name>
    <name type="synonym">Meria coniospora</name>
    <dbReference type="NCBI Taxonomy" id="98403"/>
    <lineage>
        <taxon>Eukaryota</taxon>
        <taxon>Fungi</taxon>
        <taxon>Dikarya</taxon>
        <taxon>Ascomycota</taxon>
        <taxon>Pezizomycotina</taxon>
        <taxon>Sordariomycetes</taxon>
        <taxon>Hypocreomycetidae</taxon>
        <taxon>Hypocreales</taxon>
        <taxon>Ophiocordycipitaceae</taxon>
        <taxon>Drechmeria</taxon>
    </lineage>
</organism>
<dbReference type="Proteomes" id="UP000076580">
    <property type="component" value="Chromosome 01"/>
</dbReference>
<feature type="domain" description="MYND-type" evidence="5">
    <location>
        <begin position="20"/>
        <end position="58"/>
    </location>
</feature>
<proteinExistence type="predicted"/>
<dbReference type="PROSITE" id="PS01360">
    <property type="entry name" value="ZF_MYND_1"/>
    <property type="match status" value="1"/>
</dbReference>
<sequence>MPLVNGTDLGKPNTLLPLACHLCLGQNGNLHRCSACRTVYYCGKECQVSDRRAHKKACKSVQRARAYHEDEEKKLRWIPGDFPSPDRVFDAHVGRFWAITETRPYMRARYLLVDVLLLCFGRVGGSVLVVEEALAHLLDLMRLARKDQMLLRQQVPSLYIRLGRDQEAYDFMKWFATTVEDPDYDWTDLDRPFLDVENADVFEPLEMPWTRTRDLDLGQAVAMTLIKMRLLLDLEALQNVRVALRGTLPAEIIEMIRDNLVGRIVGARPGLLLAPPEVTVGLARTMKGQVRELHAAVQANSPHLWKLLAADPDSCKLEMPRMLHMYHKHGSRDEAMTTCWFSSAAWHETPGAVAMLRRLIQAG</sequence>
<dbReference type="Gene3D" id="6.10.140.2220">
    <property type="match status" value="1"/>
</dbReference>
<dbReference type="RefSeq" id="XP_040658600.1">
    <property type="nucleotide sequence ID" value="XM_040797717.1"/>
</dbReference>
<comment type="caution">
    <text evidence="6">The sequence shown here is derived from an EMBL/GenBank/DDBJ whole genome shotgun (WGS) entry which is preliminary data.</text>
</comment>
<evidence type="ECO:0000259" key="5">
    <source>
        <dbReference type="PROSITE" id="PS50865"/>
    </source>
</evidence>
<gene>
    <name evidence="6" type="ORF">DCS_00378</name>
</gene>
<dbReference type="GeneID" id="63713021"/>
<dbReference type="PROSITE" id="PS50865">
    <property type="entry name" value="ZF_MYND_2"/>
    <property type="match status" value="1"/>
</dbReference>
<evidence type="ECO:0000256" key="1">
    <source>
        <dbReference type="ARBA" id="ARBA00022723"/>
    </source>
</evidence>
<accession>A0A151GQA5</accession>
<evidence type="ECO:0000313" key="6">
    <source>
        <dbReference type="EMBL" id="KYK59248.1"/>
    </source>
</evidence>
<reference evidence="6 7" key="1">
    <citation type="journal article" date="2016" name="Sci. Rep.">
        <title>Insights into Adaptations to a Near-Obligate Nematode Endoparasitic Lifestyle from the Finished Genome of Drechmeria coniospora.</title>
        <authorList>
            <person name="Zhang L."/>
            <person name="Zhou Z."/>
            <person name="Guo Q."/>
            <person name="Fokkens L."/>
            <person name="Miskei M."/>
            <person name="Pocsi I."/>
            <person name="Zhang W."/>
            <person name="Chen M."/>
            <person name="Wang L."/>
            <person name="Sun Y."/>
            <person name="Donzelli B.G."/>
            <person name="Gibson D.M."/>
            <person name="Nelson D.R."/>
            <person name="Luo J.G."/>
            <person name="Rep M."/>
            <person name="Liu H."/>
            <person name="Yang S."/>
            <person name="Wang J."/>
            <person name="Krasnoff S.B."/>
            <person name="Xu Y."/>
            <person name="Molnar I."/>
            <person name="Lin M."/>
        </authorList>
    </citation>
    <scope>NUCLEOTIDE SEQUENCE [LARGE SCALE GENOMIC DNA]</scope>
    <source>
        <strain evidence="6 7">ARSEF 6962</strain>
    </source>
</reference>